<dbReference type="Proteomes" id="UP001632038">
    <property type="component" value="Unassembled WGS sequence"/>
</dbReference>
<reference evidence="8" key="1">
    <citation type="journal article" date="2024" name="IScience">
        <title>Strigolactones Initiate the Formation of Haustorium-like Structures in Castilleja.</title>
        <authorList>
            <person name="Buerger M."/>
            <person name="Peterson D."/>
            <person name="Chory J."/>
        </authorList>
    </citation>
    <scope>NUCLEOTIDE SEQUENCE [LARGE SCALE GENOMIC DNA]</scope>
</reference>
<feature type="domain" description="Rad21/Rec8-like protein C-terminal eukaryotic" evidence="5">
    <location>
        <begin position="585"/>
        <end position="636"/>
    </location>
</feature>
<dbReference type="Pfam" id="PF04824">
    <property type="entry name" value="Rad21_Rec8"/>
    <property type="match status" value="1"/>
</dbReference>
<dbReference type="Pfam" id="PF04825">
    <property type="entry name" value="Rad21_Rec8_N"/>
    <property type="match status" value="1"/>
</dbReference>
<evidence type="ECO:0000259" key="6">
    <source>
        <dbReference type="Pfam" id="PF04825"/>
    </source>
</evidence>
<dbReference type="GO" id="GO:0005634">
    <property type="term" value="C:nucleus"/>
    <property type="evidence" value="ECO:0007669"/>
    <property type="project" value="UniProtKB-SubCell"/>
</dbReference>
<dbReference type="SUPFAM" id="SSF46785">
    <property type="entry name" value="Winged helix' DNA-binding domain"/>
    <property type="match status" value="1"/>
</dbReference>
<name>A0ABD3EJN6_9LAMI</name>
<comment type="caution">
    <text evidence="7">The sequence shown here is derived from an EMBL/GenBank/DDBJ whole genome shotgun (WGS) entry which is preliminary data.</text>
</comment>
<feature type="compositionally biased region" description="Polar residues" evidence="4">
    <location>
        <begin position="454"/>
        <end position="467"/>
    </location>
</feature>
<dbReference type="PANTHER" id="PTHR12585:SF64">
    <property type="entry name" value="SISTER CHROMATID COHESION 1 PROTEIN 1"/>
    <property type="match status" value="1"/>
</dbReference>
<feature type="domain" description="Rad21/Rec8-like protein N-terminal" evidence="6">
    <location>
        <begin position="1"/>
        <end position="81"/>
    </location>
</feature>
<evidence type="ECO:0000259" key="5">
    <source>
        <dbReference type="Pfam" id="PF04824"/>
    </source>
</evidence>
<evidence type="ECO:0000256" key="3">
    <source>
        <dbReference type="ARBA" id="ARBA00023242"/>
    </source>
</evidence>
<proteinExistence type="inferred from homology"/>
<feature type="region of interest" description="Disordered" evidence="4">
    <location>
        <begin position="217"/>
        <end position="286"/>
    </location>
</feature>
<feature type="compositionally biased region" description="Basic and acidic residues" evidence="4">
    <location>
        <begin position="259"/>
        <end position="271"/>
    </location>
</feature>
<feature type="region of interest" description="Disordered" evidence="4">
    <location>
        <begin position="362"/>
        <end position="404"/>
    </location>
</feature>
<keyword evidence="8" id="KW-1185">Reference proteome</keyword>
<evidence type="ECO:0000256" key="4">
    <source>
        <dbReference type="SAM" id="MobiDB-lite"/>
    </source>
</evidence>
<feature type="compositionally biased region" description="Basic residues" evidence="4">
    <location>
        <begin position="273"/>
        <end position="283"/>
    </location>
</feature>
<dbReference type="InterPro" id="IPR039781">
    <property type="entry name" value="Rad21/Rec8-like"/>
</dbReference>
<evidence type="ECO:0000256" key="2">
    <source>
        <dbReference type="ARBA" id="ARBA00009870"/>
    </source>
</evidence>
<dbReference type="EMBL" id="JAVIJP010000005">
    <property type="protein sequence ID" value="KAL3653454.1"/>
    <property type="molecule type" value="Genomic_DNA"/>
</dbReference>
<comment type="subcellular location">
    <subcellularLocation>
        <location evidence="1">Nucleus</location>
    </subcellularLocation>
</comment>
<dbReference type="InterPro" id="IPR023093">
    <property type="entry name" value="ScpA-like_C"/>
</dbReference>
<feature type="compositionally biased region" description="Polar residues" evidence="4">
    <location>
        <begin position="217"/>
        <end position="226"/>
    </location>
</feature>
<evidence type="ECO:0000313" key="7">
    <source>
        <dbReference type="EMBL" id="KAL3653454.1"/>
    </source>
</evidence>
<accession>A0ABD3EJN6</accession>
<protein>
    <recommendedName>
        <fullName evidence="9">Sister chromatid cohesion 1 protein 1</fullName>
    </recommendedName>
</protein>
<comment type="similarity">
    <text evidence="2">Belongs to the rad21 family.</text>
</comment>
<dbReference type="InterPro" id="IPR006910">
    <property type="entry name" value="Rad21_Rec8_N"/>
</dbReference>
<feature type="region of interest" description="Disordered" evidence="4">
    <location>
        <begin position="452"/>
        <end position="520"/>
    </location>
</feature>
<evidence type="ECO:0000256" key="1">
    <source>
        <dbReference type="ARBA" id="ARBA00004123"/>
    </source>
</evidence>
<organism evidence="7 8">
    <name type="scientific">Castilleja foliolosa</name>
    <dbReference type="NCBI Taxonomy" id="1961234"/>
    <lineage>
        <taxon>Eukaryota</taxon>
        <taxon>Viridiplantae</taxon>
        <taxon>Streptophyta</taxon>
        <taxon>Embryophyta</taxon>
        <taxon>Tracheophyta</taxon>
        <taxon>Spermatophyta</taxon>
        <taxon>Magnoliopsida</taxon>
        <taxon>eudicotyledons</taxon>
        <taxon>Gunneridae</taxon>
        <taxon>Pentapetalae</taxon>
        <taxon>asterids</taxon>
        <taxon>lamiids</taxon>
        <taxon>Lamiales</taxon>
        <taxon>Orobanchaceae</taxon>
        <taxon>Pedicularideae</taxon>
        <taxon>Castillejinae</taxon>
        <taxon>Castilleja</taxon>
    </lineage>
</organism>
<dbReference type="AlphaFoldDB" id="A0ABD3EJN6"/>
<evidence type="ECO:0000313" key="8">
    <source>
        <dbReference type="Proteomes" id="UP001632038"/>
    </source>
</evidence>
<dbReference type="InterPro" id="IPR006909">
    <property type="entry name" value="Rad21/Rec8_C_eu"/>
</dbReference>
<feature type="compositionally biased region" description="Basic and acidic residues" evidence="4">
    <location>
        <begin position="235"/>
        <end position="252"/>
    </location>
</feature>
<dbReference type="InterPro" id="IPR036390">
    <property type="entry name" value="WH_DNA-bd_sf"/>
</dbReference>
<dbReference type="Gene3D" id="1.10.10.580">
    <property type="entry name" value="Structural maintenance of chromosome 1. Chain E"/>
    <property type="match status" value="1"/>
</dbReference>
<gene>
    <name evidence="7" type="ORF">CASFOL_003135</name>
</gene>
<keyword evidence="3" id="KW-0539">Nucleus</keyword>
<sequence length="636" mass="71971">MAATMHAKIHRRKLDKLNIIKICEEILNPSVPMALRLSGILMGGVVIVYERKVKLLYDDVNRLLVEINEAWKVKTAPADPTRLPKGKSQAKLVDESPRETRLDFYHLFLFGSARYDAVTLPPNTSNELEEIERSLPCSSATTIMDFQQTSYIAMRLDNFDDPQLHQNVQGDLNQDHHQADAANITLGDNYNLYQSDTNTFHQFERFDIQEEEGTQLNFTPPEQTEMPSLIPSPPRQEKLHNSNEIQEQHPEEQVLQQSDESKEDKPKDQMRQRVARRRAKRSTAHAMDYDQTVIPCQTYQSWLKSSSDLVRGRKRERPMDALSMMKIPALMDLPSVVLVEKLVTNGNRQIHYPTPLLEVWMRSTQPPHDSPSGRISQPQPPEPSSSSPPERIHFMEPMGDPFEDFHTRVDSMSTKISIEKQRANDNINEMIPPEILIAEIRNNLKNKGLGINGVSGSQGNLMATPVNSGDEIRSIPSSGSGHGFRSHNSEVNSGRSSKKRPFSASKNSGNSLDPVAEDLPWQHSDPNFKLARLSENGIIPDNDLLVETGPTQTQKHPIINQPLDQITDSIRMHLKTHFDTPGSSKVESINQLAYGMNRKRAACLFYQTCVLATRDYIRLEQNVPYGDILVSRGPKM</sequence>
<evidence type="ECO:0008006" key="9">
    <source>
        <dbReference type="Google" id="ProtNLM"/>
    </source>
</evidence>
<dbReference type="PANTHER" id="PTHR12585">
    <property type="entry name" value="SCC1 / RAD21 FAMILY MEMBER"/>
    <property type="match status" value="1"/>
</dbReference>